<organism evidence="2 3">
    <name type="scientific">Chitinophaga agrisoli</name>
    <dbReference type="NCBI Taxonomy" id="2607653"/>
    <lineage>
        <taxon>Bacteria</taxon>
        <taxon>Pseudomonadati</taxon>
        <taxon>Bacteroidota</taxon>
        <taxon>Chitinophagia</taxon>
        <taxon>Chitinophagales</taxon>
        <taxon>Chitinophagaceae</taxon>
        <taxon>Chitinophaga</taxon>
    </lineage>
</organism>
<feature type="transmembrane region" description="Helical" evidence="1">
    <location>
        <begin position="196"/>
        <end position="213"/>
    </location>
</feature>
<feature type="transmembrane region" description="Helical" evidence="1">
    <location>
        <begin position="258"/>
        <end position="276"/>
    </location>
</feature>
<keyword evidence="1" id="KW-1133">Transmembrane helix</keyword>
<name>A0A5B2VTN9_9BACT</name>
<proteinExistence type="predicted"/>
<accession>A0A5B2VTN9</accession>
<evidence type="ECO:0000313" key="2">
    <source>
        <dbReference type="EMBL" id="KAA2241627.1"/>
    </source>
</evidence>
<dbReference type="EMBL" id="VUOC01000003">
    <property type="protein sequence ID" value="KAA2241627.1"/>
    <property type="molecule type" value="Genomic_DNA"/>
</dbReference>
<feature type="transmembrane region" description="Helical" evidence="1">
    <location>
        <begin position="165"/>
        <end position="184"/>
    </location>
</feature>
<reference evidence="2 3" key="2">
    <citation type="submission" date="2019-09" db="EMBL/GenBank/DDBJ databases">
        <authorList>
            <person name="Jin C."/>
        </authorList>
    </citation>
    <scope>NUCLEOTIDE SEQUENCE [LARGE SCALE GENOMIC DNA]</scope>
    <source>
        <strain evidence="2 3">BN140078</strain>
    </source>
</reference>
<evidence type="ECO:0000256" key="1">
    <source>
        <dbReference type="SAM" id="Phobius"/>
    </source>
</evidence>
<keyword evidence="1" id="KW-0472">Membrane</keyword>
<keyword evidence="3" id="KW-1185">Reference proteome</keyword>
<dbReference type="PANTHER" id="PTHR35337">
    <property type="entry name" value="SLR1478 PROTEIN"/>
    <property type="match status" value="1"/>
</dbReference>
<sequence>MRESTFIKRNLPRWKQYQQEPSDDPDVMAERFTSLLDDLAYAKTFYSFSKVTRYINGMAAAIYQHIYRNRRADAGRVRNFVKYELPLVIRKYHRILLYTFLYFLLFVIAGAFSAGHDETFIRGVLSDEYVNMTEQNISNGDPFGIYKNENEWIMFVKIAYNNVSVALQCFLGGIVFAVGSLWILFHNGIMLGSFEYFFFARGLGWQSVLVVGIHGVLEISAIVIAGAAGMIMGSGLLFPGTRKRLDALKKTARDGVKVISSIIPVIVIAAFLEGFVTRHTAMPLWLSILILLVSLSFIIGYFIVYPVYVQRKGYRLSDTGALIKPEKATPAI</sequence>
<reference evidence="2 3" key="1">
    <citation type="submission" date="2019-09" db="EMBL/GenBank/DDBJ databases">
        <title>Chitinophaga ginsengihumi sp. nov., isolated from soil of ginseng rhizosphere.</title>
        <authorList>
            <person name="Lee J."/>
        </authorList>
    </citation>
    <scope>NUCLEOTIDE SEQUENCE [LARGE SCALE GENOMIC DNA]</scope>
    <source>
        <strain evidence="2 3">BN140078</strain>
    </source>
</reference>
<comment type="caution">
    <text evidence="2">The sequence shown here is derived from an EMBL/GenBank/DDBJ whole genome shotgun (WGS) entry which is preliminary data.</text>
</comment>
<feature type="transmembrane region" description="Helical" evidence="1">
    <location>
        <begin position="95"/>
        <end position="115"/>
    </location>
</feature>
<evidence type="ECO:0000313" key="3">
    <source>
        <dbReference type="Proteomes" id="UP000324611"/>
    </source>
</evidence>
<dbReference type="PANTHER" id="PTHR35337:SF1">
    <property type="entry name" value="SLR1478 PROTEIN"/>
    <property type="match status" value="1"/>
</dbReference>
<protein>
    <submittedName>
        <fullName evidence="2">Stage II sporulation protein M</fullName>
    </submittedName>
</protein>
<dbReference type="InterPro" id="IPR002798">
    <property type="entry name" value="SpoIIM-like"/>
</dbReference>
<gene>
    <name evidence="2" type="ORF">F0L74_17225</name>
</gene>
<keyword evidence="1" id="KW-0812">Transmembrane</keyword>
<dbReference type="AlphaFoldDB" id="A0A5B2VTN9"/>
<feature type="transmembrane region" description="Helical" evidence="1">
    <location>
        <begin position="282"/>
        <end position="308"/>
    </location>
</feature>
<dbReference type="RefSeq" id="WP_149839134.1">
    <property type="nucleotide sequence ID" value="NZ_VUOC01000003.1"/>
</dbReference>
<dbReference type="Proteomes" id="UP000324611">
    <property type="component" value="Unassembled WGS sequence"/>
</dbReference>
<dbReference type="Pfam" id="PF01944">
    <property type="entry name" value="SpoIIM"/>
    <property type="match status" value="1"/>
</dbReference>
<feature type="transmembrane region" description="Helical" evidence="1">
    <location>
        <begin position="219"/>
        <end position="238"/>
    </location>
</feature>